<evidence type="ECO:0000256" key="2">
    <source>
        <dbReference type="ARBA" id="ARBA00022448"/>
    </source>
</evidence>
<keyword evidence="3 8" id="KW-0812">Transmembrane</keyword>
<dbReference type="Gene3D" id="1.20.1530.20">
    <property type="match status" value="1"/>
</dbReference>
<dbReference type="InterPro" id="IPR006153">
    <property type="entry name" value="Cation/H_exchanger_TM"/>
</dbReference>
<accession>A0A0J7ZP74</accession>
<feature type="transmembrane region" description="Helical" evidence="8">
    <location>
        <begin position="177"/>
        <end position="199"/>
    </location>
</feature>
<keyword evidence="6 8" id="KW-0472">Membrane</keyword>
<dbReference type="InterPro" id="IPR038770">
    <property type="entry name" value="Na+/solute_symporter_sf"/>
</dbReference>
<proteinExistence type="predicted"/>
<evidence type="ECO:0000256" key="8">
    <source>
        <dbReference type="SAM" id="Phobius"/>
    </source>
</evidence>
<evidence type="ECO:0000259" key="9">
    <source>
        <dbReference type="Pfam" id="PF00999"/>
    </source>
</evidence>
<feature type="transmembrane region" description="Helical" evidence="8">
    <location>
        <begin position="73"/>
        <end position="94"/>
    </location>
</feature>
<evidence type="ECO:0000256" key="7">
    <source>
        <dbReference type="SAM" id="MobiDB-lite"/>
    </source>
</evidence>
<dbReference type="GO" id="GO:0015297">
    <property type="term" value="F:antiporter activity"/>
    <property type="evidence" value="ECO:0007669"/>
    <property type="project" value="InterPro"/>
</dbReference>
<feature type="region of interest" description="Disordered" evidence="7">
    <location>
        <begin position="408"/>
        <end position="433"/>
    </location>
</feature>
<organism evidence="10 11">
    <name type="scientific">Streptomyces viridochromogenes</name>
    <dbReference type="NCBI Taxonomy" id="1938"/>
    <lineage>
        <taxon>Bacteria</taxon>
        <taxon>Bacillati</taxon>
        <taxon>Actinomycetota</taxon>
        <taxon>Actinomycetes</taxon>
        <taxon>Kitasatosporales</taxon>
        <taxon>Streptomycetaceae</taxon>
        <taxon>Streptomyces</taxon>
    </lineage>
</organism>
<protein>
    <submittedName>
        <fullName evidence="10">Potassium transporter</fullName>
    </submittedName>
</protein>
<dbReference type="GO" id="GO:1902600">
    <property type="term" value="P:proton transmembrane transport"/>
    <property type="evidence" value="ECO:0007669"/>
    <property type="project" value="InterPro"/>
</dbReference>
<evidence type="ECO:0000256" key="5">
    <source>
        <dbReference type="ARBA" id="ARBA00023065"/>
    </source>
</evidence>
<dbReference type="AlphaFoldDB" id="A0A0J7ZP74"/>
<evidence type="ECO:0000313" key="10">
    <source>
        <dbReference type="EMBL" id="KMS76928.1"/>
    </source>
</evidence>
<keyword evidence="2" id="KW-0813">Transport</keyword>
<dbReference type="Pfam" id="PF00999">
    <property type="entry name" value="Na_H_Exchanger"/>
    <property type="match status" value="1"/>
</dbReference>
<feature type="transmembrane region" description="Helical" evidence="8">
    <location>
        <begin position="42"/>
        <end position="61"/>
    </location>
</feature>
<name>A0A0J7ZP74_STRVR</name>
<feature type="domain" description="Cation/H+ exchanger transmembrane" evidence="9">
    <location>
        <begin position="28"/>
        <end position="404"/>
    </location>
</feature>
<feature type="transmembrane region" description="Helical" evidence="8">
    <location>
        <begin position="385"/>
        <end position="404"/>
    </location>
</feature>
<feature type="transmembrane region" description="Helical" evidence="8">
    <location>
        <begin position="106"/>
        <end position="132"/>
    </location>
</feature>
<evidence type="ECO:0000256" key="4">
    <source>
        <dbReference type="ARBA" id="ARBA00022989"/>
    </source>
</evidence>
<gene>
    <name evidence="10" type="ORF">ACM01_03630</name>
</gene>
<evidence type="ECO:0000256" key="1">
    <source>
        <dbReference type="ARBA" id="ARBA00004141"/>
    </source>
</evidence>
<sequence>MYPTPGAAVPDPLLPLLLVVPVVILACQAGGRAVRLLGQPPVIGEILAGILLGPSLLGWLAPGVQHHLLPESVLPVTSALGNLGLLAFLFLIGLELDLRSLGTTRGAVAAVSLTGVLLPMALGAALATALYPHFAPDGVGRLPFTLFVAVALSITAFPVLARILADRGLESTPLGTFALACAATDDALAWCLLTAAVALSTSGTALSALTALALTAAFAAGLTVVLRPLLRALLARASRTSDDLVLVLLFVGLCLSAYTTDQIGVHPAFGAFLFGAAAPRRIPAVERSAARIRAVVLPLLLPLFFVDTGLHTDFSALPAGQWGWGAAILAVAVIGKWGGAAGAARLTGSDWRWSAAVGTLMNCRGLTELVVLGIGLQTGVISEPLFTLLVVMTVITTAATAPILRRVAGDDPRMTPPAPHDDPERDPARKVTG</sequence>
<comment type="subcellular location">
    <subcellularLocation>
        <location evidence="1">Membrane</location>
        <topology evidence="1">Multi-pass membrane protein</topology>
    </subcellularLocation>
</comment>
<evidence type="ECO:0000256" key="3">
    <source>
        <dbReference type="ARBA" id="ARBA00022692"/>
    </source>
</evidence>
<feature type="transmembrane region" description="Helical" evidence="8">
    <location>
        <begin position="356"/>
        <end position="379"/>
    </location>
</feature>
<dbReference type="GO" id="GO:0016020">
    <property type="term" value="C:membrane"/>
    <property type="evidence" value="ECO:0007669"/>
    <property type="project" value="UniProtKB-SubCell"/>
</dbReference>
<feature type="transmembrane region" description="Helical" evidence="8">
    <location>
        <begin position="144"/>
        <end position="165"/>
    </location>
</feature>
<feature type="transmembrane region" description="Helical" evidence="8">
    <location>
        <begin position="12"/>
        <end position="30"/>
    </location>
</feature>
<feature type="transmembrane region" description="Helical" evidence="8">
    <location>
        <begin position="205"/>
        <end position="230"/>
    </location>
</feature>
<evidence type="ECO:0000313" key="11">
    <source>
        <dbReference type="Proteomes" id="UP000037432"/>
    </source>
</evidence>
<dbReference type="InterPro" id="IPR050794">
    <property type="entry name" value="CPA2_transporter"/>
</dbReference>
<dbReference type="PANTHER" id="PTHR32468">
    <property type="entry name" value="CATION/H + ANTIPORTER"/>
    <property type="match status" value="1"/>
</dbReference>
<dbReference type="EMBL" id="LFNT01000002">
    <property type="protein sequence ID" value="KMS76928.1"/>
    <property type="molecule type" value="Genomic_DNA"/>
</dbReference>
<dbReference type="PATRIC" id="fig|1938.3.peg.341"/>
<feature type="transmembrane region" description="Helical" evidence="8">
    <location>
        <begin position="242"/>
        <end position="259"/>
    </location>
</feature>
<evidence type="ECO:0000256" key="6">
    <source>
        <dbReference type="ARBA" id="ARBA00023136"/>
    </source>
</evidence>
<dbReference type="Proteomes" id="UP000037432">
    <property type="component" value="Unassembled WGS sequence"/>
</dbReference>
<keyword evidence="5" id="KW-0406">Ion transport</keyword>
<comment type="caution">
    <text evidence="10">The sequence shown here is derived from an EMBL/GenBank/DDBJ whole genome shotgun (WGS) entry which is preliminary data.</text>
</comment>
<dbReference type="PANTHER" id="PTHR32468:SF0">
    <property type="entry name" value="K(+)_H(+) ANTIPORTER 1"/>
    <property type="match status" value="1"/>
</dbReference>
<keyword evidence="4 8" id="KW-1133">Transmembrane helix</keyword>
<reference evidence="10 11" key="1">
    <citation type="submission" date="2015-06" db="EMBL/GenBank/DDBJ databases">
        <authorList>
            <person name="Ju K.-S."/>
            <person name="Doroghazi J.R."/>
            <person name="Metcalf W.W."/>
        </authorList>
    </citation>
    <scope>NUCLEOTIDE SEQUENCE [LARGE SCALE GENOMIC DNA]</scope>
    <source>
        <strain evidence="10 11">NRRL 3414</strain>
    </source>
</reference>
<feature type="transmembrane region" description="Helical" evidence="8">
    <location>
        <begin position="322"/>
        <end position="344"/>
    </location>
</feature>